<dbReference type="InterPro" id="IPR053183">
    <property type="entry name" value="ASL1"/>
</dbReference>
<feature type="domain" description="Asl1-like glycosyl hydrolase catalytic" evidence="2">
    <location>
        <begin position="31"/>
        <end position="286"/>
    </location>
</feature>
<keyword evidence="1" id="KW-0472">Membrane</keyword>
<dbReference type="PANTHER" id="PTHR34154:SF3">
    <property type="entry name" value="ALKALI-SENSITIVE LINKAGE PROTEIN 1"/>
    <property type="match status" value="1"/>
</dbReference>
<keyword evidence="1" id="KW-0812">Transmembrane</keyword>
<reference evidence="3" key="2">
    <citation type="submission" date="2023-05" db="EMBL/GenBank/DDBJ databases">
        <authorList>
            <consortium name="Lawrence Berkeley National Laboratory"/>
            <person name="Steindorff A."/>
            <person name="Hensen N."/>
            <person name="Bonometti L."/>
            <person name="Westerberg I."/>
            <person name="Brannstrom I.O."/>
            <person name="Guillou S."/>
            <person name="Cros-Aarteil S."/>
            <person name="Calhoun S."/>
            <person name="Haridas S."/>
            <person name="Kuo A."/>
            <person name="Mondo S."/>
            <person name="Pangilinan J."/>
            <person name="Riley R."/>
            <person name="Labutti K."/>
            <person name="Andreopoulos B."/>
            <person name="Lipzen A."/>
            <person name="Chen C."/>
            <person name="Yanf M."/>
            <person name="Daum C."/>
            <person name="Ng V."/>
            <person name="Clum A."/>
            <person name="Ohm R."/>
            <person name="Martin F."/>
            <person name="Silar P."/>
            <person name="Natvig D."/>
            <person name="Lalanne C."/>
            <person name="Gautier V."/>
            <person name="Ament-Velasquez S.L."/>
            <person name="Kruys A."/>
            <person name="Hutchinson M.I."/>
            <person name="Powell A.J."/>
            <person name="Barry K."/>
            <person name="Miller A.N."/>
            <person name="Grigoriev I.V."/>
            <person name="Debuchy R."/>
            <person name="Gladieux P."/>
            <person name="Thoren M.H."/>
            <person name="Johannesson H."/>
        </authorList>
    </citation>
    <scope>NUCLEOTIDE SEQUENCE</scope>
    <source>
        <strain evidence="3">CBS 359.72</strain>
    </source>
</reference>
<comment type="caution">
    <text evidence="3">The sequence shown here is derived from an EMBL/GenBank/DDBJ whole genome shotgun (WGS) entry which is preliminary data.</text>
</comment>
<evidence type="ECO:0000256" key="1">
    <source>
        <dbReference type="SAM" id="Phobius"/>
    </source>
</evidence>
<dbReference type="EMBL" id="MU857738">
    <property type="protein sequence ID" value="KAK4244451.1"/>
    <property type="molecule type" value="Genomic_DNA"/>
</dbReference>
<dbReference type="SUPFAM" id="SSF51445">
    <property type="entry name" value="(Trans)glycosidases"/>
    <property type="match status" value="1"/>
</dbReference>
<dbReference type="AlphaFoldDB" id="A0AAN7CMN5"/>
<evidence type="ECO:0000313" key="3">
    <source>
        <dbReference type="EMBL" id="KAK4244451.1"/>
    </source>
</evidence>
<name>A0AAN7CMN5_9PEZI</name>
<dbReference type="Gene3D" id="3.20.20.80">
    <property type="entry name" value="Glycosidases"/>
    <property type="match status" value="1"/>
</dbReference>
<dbReference type="GO" id="GO:0071966">
    <property type="term" value="P:fungal-type cell wall polysaccharide metabolic process"/>
    <property type="evidence" value="ECO:0007669"/>
    <property type="project" value="TreeGrafter"/>
</dbReference>
<dbReference type="Pfam" id="PF11790">
    <property type="entry name" value="Glyco_hydro_cc"/>
    <property type="match status" value="1"/>
</dbReference>
<keyword evidence="1" id="KW-1133">Transmembrane helix</keyword>
<protein>
    <submittedName>
        <fullName evidence="3">Alkali-sensitive linkage protein 1</fullName>
    </submittedName>
</protein>
<accession>A0AAN7CMN5</accession>
<evidence type="ECO:0000259" key="2">
    <source>
        <dbReference type="Pfam" id="PF11790"/>
    </source>
</evidence>
<proteinExistence type="predicted"/>
<evidence type="ECO:0000313" key="4">
    <source>
        <dbReference type="Proteomes" id="UP001303647"/>
    </source>
</evidence>
<dbReference type="Proteomes" id="UP001303647">
    <property type="component" value="Unassembled WGS sequence"/>
</dbReference>
<dbReference type="InterPro" id="IPR017853">
    <property type="entry name" value="GH"/>
</dbReference>
<reference evidence="3" key="1">
    <citation type="journal article" date="2023" name="Mol. Phylogenet. Evol.">
        <title>Genome-scale phylogeny and comparative genomics of the fungal order Sordariales.</title>
        <authorList>
            <person name="Hensen N."/>
            <person name="Bonometti L."/>
            <person name="Westerberg I."/>
            <person name="Brannstrom I.O."/>
            <person name="Guillou S."/>
            <person name="Cros-Aarteil S."/>
            <person name="Calhoun S."/>
            <person name="Haridas S."/>
            <person name="Kuo A."/>
            <person name="Mondo S."/>
            <person name="Pangilinan J."/>
            <person name="Riley R."/>
            <person name="LaButti K."/>
            <person name="Andreopoulos B."/>
            <person name="Lipzen A."/>
            <person name="Chen C."/>
            <person name="Yan M."/>
            <person name="Daum C."/>
            <person name="Ng V."/>
            <person name="Clum A."/>
            <person name="Steindorff A."/>
            <person name="Ohm R.A."/>
            <person name="Martin F."/>
            <person name="Silar P."/>
            <person name="Natvig D.O."/>
            <person name="Lalanne C."/>
            <person name="Gautier V."/>
            <person name="Ament-Velasquez S.L."/>
            <person name="Kruys A."/>
            <person name="Hutchinson M.I."/>
            <person name="Powell A.J."/>
            <person name="Barry K."/>
            <person name="Miller A.N."/>
            <person name="Grigoriev I.V."/>
            <person name="Debuchy R."/>
            <person name="Gladieux P."/>
            <person name="Hiltunen Thoren M."/>
            <person name="Johannesson H."/>
        </authorList>
    </citation>
    <scope>NUCLEOTIDE SEQUENCE</scope>
    <source>
        <strain evidence="3">CBS 359.72</strain>
    </source>
</reference>
<keyword evidence="4" id="KW-1185">Reference proteome</keyword>
<organism evidence="3 4">
    <name type="scientific">Corynascus novoguineensis</name>
    <dbReference type="NCBI Taxonomy" id="1126955"/>
    <lineage>
        <taxon>Eukaryota</taxon>
        <taxon>Fungi</taxon>
        <taxon>Dikarya</taxon>
        <taxon>Ascomycota</taxon>
        <taxon>Pezizomycotina</taxon>
        <taxon>Sordariomycetes</taxon>
        <taxon>Sordariomycetidae</taxon>
        <taxon>Sordariales</taxon>
        <taxon>Chaetomiaceae</taxon>
        <taxon>Corynascus</taxon>
    </lineage>
</organism>
<dbReference type="GO" id="GO:0009277">
    <property type="term" value="C:fungal-type cell wall"/>
    <property type="evidence" value="ECO:0007669"/>
    <property type="project" value="TreeGrafter"/>
</dbReference>
<dbReference type="InterPro" id="IPR024655">
    <property type="entry name" value="Asl1_glyco_hydro_catalytic"/>
</dbReference>
<feature type="transmembrane region" description="Helical" evidence="1">
    <location>
        <begin position="6"/>
        <end position="26"/>
    </location>
</feature>
<gene>
    <name evidence="3" type="ORF">C7999DRAFT_17301</name>
</gene>
<dbReference type="PANTHER" id="PTHR34154">
    <property type="entry name" value="ALKALI-SENSITIVE LINKAGE PROTEIN 1"/>
    <property type="match status" value="1"/>
</dbReference>
<sequence length="324" mass="35793">MLLYPAAFAVVLVIAPTFILPVTAAFSKRGLVFTPNETTRADDNIWPKKPTTLTWYYNYGPKPASVFQDVPHSDFQFVPMMWGAPDNLDDTAFFSTVKSLIKDQGINITEVLSFNEPDGSFEDGGSDIEPSVAARVWINNMIPLQEMGVRVGLPACTGGSAGLPWLQSFLIECSRLISSESEKRNCTYDFVTIHWYGNFEGLASHMGEYSAAFPNKTMWITEYNLNDKDLEATQSFFNMSAEYFDRLDFVERYSYFGAFRSDVSNIGPNGAMLSANGSLTDIGAWYLGREPTGILPTTSFGLRLSIPSRTVAVLTAFVVAAASL</sequence>
<dbReference type="FunFam" id="3.20.20.80:FF:000207">
    <property type="entry name" value="Glycoside hydrolase family 128 protein"/>
    <property type="match status" value="1"/>
</dbReference>